<dbReference type="PANTHER" id="PTHR22950:SF349">
    <property type="entry name" value="AMINO ACID TRANSPORTER TRANSMEMBRANE DOMAIN-CONTAINING PROTEIN"/>
    <property type="match status" value="1"/>
</dbReference>
<dbReference type="EMBL" id="JBJQND010000004">
    <property type="protein sequence ID" value="KAL3880859.1"/>
    <property type="molecule type" value="Genomic_DNA"/>
</dbReference>
<protein>
    <recommendedName>
        <fullName evidence="7">Amino acid transporter transmembrane domain-containing protein</fullName>
    </recommendedName>
</protein>
<feature type="transmembrane region" description="Helical" evidence="6">
    <location>
        <begin position="97"/>
        <end position="118"/>
    </location>
</feature>
<feature type="transmembrane region" description="Helical" evidence="6">
    <location>
        <begin position="227"/>
        <end position="244"/>
    </location>
</feature>
<feature type="transmembrane region" description="Helical" evidence="6">
    <location>
        <begin position="408"/>
        <end position="428"/>
    </location>
</feature>
<comment type="subcellular location">
    <subcellularLocation>
        <location evidence="1">Membrane</location>
        <topology evidence="1">Multi-pass membrane protein</topology>
    </subcellularLocation>
</comment>
<dbReference type="AlphaFoldDB" id="A0ABD3X3N4"/>
<organism evidence="8 9">
    <name type="scientific">Sinanodonta woodiana</name>
    <name type="common">Chinese pond mussel</name>
    <name type="synonym">Anodonta woodiana</name>
    <dbReference type="NCBI Taxonomy" id="1069815"/>
    <lineage>
        <taxon>Eukaryota</taxon>
        <taxon>Metazoa</taxon>
        <taxon>Spiralia</taxon>
        <taxon>Lophotrochozoa</taxon>
        <taxon>Mollusca</taxon>
        <taxon>Bivalvia</taxon>
        <taxon>Autobranchia</taxon>
        <taxon>Heteroconchia</taxon>
        <taxon>Palaeoheterodonta</taxon>
        <taxon>Unionida</taxon>
        <taxon>Unionoidea</taxon>
        <taxon>Unionidae</taxon>
        <taxon>Unioninae</taxon>
        <taxon>Sinanodonta</taxon>
    </lineage>
</organism>
<feature type="domain" description="Amino acid transporter transmembrane" evidence="7">
    <location>
        <begin position="65"/>
        <end position="467"/>
    </location>
</feature>
<keyword evidence="2 6" id="KW-0812">Transmembrane</keyword>
<dbReference type="GO" id="GO:0016020">
    <property type="term" value="C:membrane"/>
    <property type="evidence" value="ECO:0007669"/>
    <property type="project" value="UniProtKB-SubCell"/>
</dbReference>
<reference evidence="8 9" key="1">
    <citation type="submission" date="2024-11" db="EMBL/GenBank/DDBJ databases">
        <title>Chromosome-level genome assembly of the freshwater bivalve Anodonta woodiana.</title>
        <authorList>
            <person name="Chen X."/>
        </authorList>
    </citation>
    <scope>NUCLEOTIDE SEQUENCE [LARGE SCALE GENOMIC DNA]</scope>
    <source>
        <strain evidence="8">MN2024</strain>
        <tissue evidence="8">Gills</tissue>
    </source>
</reference>
<evidence type="ECO:0000313" key="8">
    <source>
        <dbReference type="EMBL" id="KAL3880859.1"/>
    </source>
</evidence>
<feature type="transmembrane region" description="Helical" evidence="6">
    <location>
        <begin position="159"/>
        <end position="178"/>
    </location>
</feature>
<evidence type="ECO:0000256" key="4">
    <source>
        <dbReference type="ARBA" id="ARBA00023136"/>
    </source>
</evidence>
<sequence length="474" mass="52888">MSEHEKRPLLTSEDPQQIPECLQGNQETMMEDQPFSPSQTVSTNHSSDDEHVLHSSSETNSDVGQTTSLQCLMHLLKGMIGTGILAMAIAFKNGGLWVSLLSLMVVAIICVHCMHVLLGCHEAISKRIEVKVMDYGTVMEKSFETGSARIRKFSKAAKNVVNMFLIVTQFGFCCVYIVFVAKSFKQVIDYYSVSSPDVKIYMTVVAVLMLLYVQVTNLRALAPFSMFANVLNVIGLLLIFLNLWDNIPDASTRPFYGKLSNFPLFFGQIIYAFEGIGLVLPLRNKMKNKEEFGGWVGVLNLGCVITVCLYEAVGFYGYLKYGDDAQGSITLNLSSDKWYNMLVKVLFAVSIFISYGLQFYVPIEIIWPWLKQKSNSSIYKCYGERIFRIIMVFVTFGIALLVPHIDLLISLIGAFAGASLALILPPIIEIATYSGPSETISKWKIFKNIIIIFLGFVGFLTGTYSSIRDIAATF</sequence>
<name>A0ABD3X3N4_SINWO</name>
<evidence type="ECO:0000256" key="5">
    <source>
        <dbReference type="SAM" id="MobiDB-lite"/>
    </source>
</evidence>
<dbReference type="Proteomes" id="UP001634394">
    <property type="component" value="Unassembled WGS sequence"/>
</dbReference>
<evidence type="ECO:0000259" key="7">
    <source>
        <dbReference type="Pfam" id="PF01490"/>
    </source>
</evidence>
<feature type="transmembrane region" description="Helical" evidence="6">
    <location>
        <begin position="338"/>
        <end position="361"/>
    </location>
</feature>
<evidence type="ECO:0000256" key="6">
    <source>
        <dbReference type="SAM" id="Phobius"/>
    </source>
</evidence>
<feature type="transmembrane region" description="Helical" evidence="6">
    <location>
        <begin position="71"/>
        <end position="91"/>
    </location>
</feature>
<accession>A0ABD3X3N4</accession>
<keyword evidence="3 6" id="KW-1133">Transmembrane helix</keyword>
<evidence type="ECO:0000256" key="1">
    <source>
        <dbReference type="ARBA" id="ARBA00004141"/>
    </source>
</evidence>
<feature type="transmembrane region" description="Helical" evidence="6">
    <location>
        <begin position="294"/>
        <end position="318"/>
    </location>
</feature>
<feature type="transmembrane region" description="Helical" evidence="6">
    <location>
        <begin position="449"/>
        <end position="467"/>
    </location>
</feature>
<dbReference type="Pfam" id="PF01490">
    <property type="entry name" value="Aa_trans"/>
    <property type="match status" value="1"/>
</dbReference>
<dbReference type="PANTHER" id="PTHR22950">
    <property type="entry name" value="AMINO ACID TRANSPORTER"/>
    <property type="match status" value="1"/>
</dbReference>
<feature type="region of interest" description="Disordered" evidence="5">
    <location>
        <begin position="1"/>
        <end position="63"/>
    </location>
</feature>
<keyword evidence="9" id="KW-1185">Reference proteome</keyword>
<feature type="transmembrane region" description="Helical" evidence="6">
    <location>
        <begin position="382"/>
        <end position="402"/>
    </location>
</feature>
<keyword evidence="4 6" id="KW-0472">Membrane</keyword>
<evidence type="ECO:0000256" key="3">
    <source>
        <dbReference type="ARBA" id="ARBA00022989"/>
    </source>
</evidence>
<feature type="compositionally biased region" description="Polar residues" evidence="5">
    <location>
        <begin position="35"/>
        <end position="45"/>
    </location>
</feature>
<proteinExistence type="predicted"/>
<comment type="caution">
    <text evidence="8">The sequence shown here is derived from an EMBL/GenBank/DDBJ whole genome shotgun (WGS) entry which is preliminary data.</text>
</comment>
<feature type="compositionally biased region" description="Polar residues" evidence="5">
    <location>
        <begin position="54"/>
        <end position="63"/>
    </location>
</feature>
<evidence type="ECO:0000256" key="2">
    <source>
        <dbReference type="ARBA" id="ARBA00022692"/>
    </source>
</evidence>
<feature type="transmembrane region" description="Helical" evidence="6">
    <location>
        <begin position="264"/>
        <end position="282"/>
    </location>
</feature>
<dbReference type="InterPro" id="IPR013057">
    <property type="entry name" value="AA_transpt_TM"/>
</dbReference>
<evidence type="ECO:0000313" key="9">
    <source>
        <dbReference type="Proteomes" id="UP001634394"/>
    </source>
</evidence>
<gene>
    <name evidence="8" type="ORF">ACJMK2_033065</name>
</gene>
<feature type="transmembrane region" description="Helical" evidence="6">
    <location>
        <begin position="198"/>
        <end position="215"/>
    </location>
</feature>